<dbReference type="Gene3D" id="3.40.630.10">
    <property type="entry name" value="Zn peptidases"/>
    <property type="match status" value="1"/>
</dbReference>
<gene>
    <name evidence="2" type="ORF">AAF454_05515</name>
</gene>
<reference evidence="2 3" key="1">
    <citation type="submission" date="2024-04" db="EMBL/GenBank/DDBJ databases">
        <authorList>
            <person name="Wu Y.S."/>
            <person name="Zhang L."/>
        </authorList>
    </citation>
    <scope>NUCLEOTIDE SEQUENCE [LARGE SCALE GENOMIC DNA]</scope>
    <source>
        <strain evidence="2 3">KG-01</strain>
    </source>
</reference>
<dbReference type="InterPro" id="IPR036264">
    <property type="entry name" value="Bact_exopeptidase_dim_dom"/>
</dbReference>
<dbReference type="SUPFAM" id="SSF53187">
    <property type="entry name" value="Zn-dependent exopeptidases"/>
    <property type="match status" value="1"/>
</dbReference>
<sequence length="396" mass="43896">MNESIRKVQFQLEEQLPEVIEWRRYLHQHPELSFQEKRTSQFILNELKKLPLDIKENVGGYGIVATLRGKSVGPVVAFRADFDALPIQDLKDVAYKSKNDGISHACGHDGHSAALLGFAKVLSKFKEQLHGAIVFIFQPAEELPPGGAKFMIEEGALEGVDVIFGAHLDTSEPTGTISIGAGYQMAAVDRFKITLQGLGGHGARPHETKDAIVLGSKIISDLQQIVSRRIDPFSPAVVTVGIFQSGSAFNIIADSAVIEGTVRTMTNDVRTKIQEEIELIVSKAAEGAHATYDLEYINGYPALYNHPVESELVTQLASDLQVKTLQPVMGAEDFSYYLLERPGTYFRVGAHNEQESTQFSHHHPKFDFDEKALLNMQQMFLKIAAHYVLKEEEVHA</sequence>
<comment type="caution">
    <text evidence="2">The sequence shown here is derived from an EMBL/GenBank/DDBJ whole genome shotgun (WGS) entry which is preliminary data.</text>
</comment>
<protein>
    <submittedName>
        <fullName evidence="2">Amidohydrolase</fullName>
    </submittedName>
</protein>
<dbReference type="SUPFAM" id="SSF55031">
    <property type="entry name" value="Bacterial exopeptidase dimerisation domain"/>
    <property type="match status" value="1"/>
</dbReference>
<keyword evidence="3" id="KW-1185">Reference proteome</keyword>
<evidence type="ECO:0000313" key="3">
    <source>
        <dbReference type="Proteomes" id="UP001398420"/>
    </source>
</evidence>
<feature type="domain" description="Peptidase M20 dimerisation" evidence="1">
    <location>
        <begin position="190"/>
        <end position="286"/>
    </location>
</feature>
<dbReference type="NCBIfam" id="TIGR01891">
    <property type="entry name" value="amidohydrolases"/>
    <property type="match status" value="1"/>
</dbReference>
<dbReference type="EMBL" id="JBCEWA010000003">
    <property type="protein sequence ID" value="MEL5987868.1"/>
    <property type="molecule type" value="Genomic_DNA"/>
</dbReference>
<dbReference type="RefSeq" id="WP_342302763.1">
    <property type="nucleotide sequence ID" value="NZ_JBCEWA010000003.1"/>
</dbReference>
<dbReference type="PANTHER" id="PTHR11014">
    <property type="entry name" value="PEPTIDASE M20 FAMILY MEMBER"/>
    <property type="match status" value="1"/>
</dbReference>
<dbReference type="InterPro" id="IPR017439">
    <property type="entry name" value="Amidohydrolase"/>
</dbReference>
<dbReference type="InterPro" id="IPR002933">
    <property type="entry name" value="Peptidase_M20"/>
</dbReference>
<dbReference type="PANTHER" id="PTHR11014:SF63">
    <property type="entry name" value="METALLOPEPTIDASE, PUTATIVE (AFU_ORTHOLOGUE AFUA_6G09600)-RELATED"/>
    <property type="match status" value="1"/>
</dbReference>
<dbReference type="Pfam" id="PF07687">
    <property type="entry name" value="M20_dimer"/>
    <property type="match status" value="1"/>
</dbReference>
<evidence type="ECO:0000313" key="2">
    <source>
        <dbReference type="EMBL" id="MEL5987868.1"/>
    </source>
</evidence>
<proteinExistence type="predicted"/>
<evidence type="ECO:0000259" key="1">
    <source>
        <dbReference type="Pfam" id="PF07687"/>
    </source>
</evidence>
<dbReference type="Proteomes" id="UP001398420">
    <property type="component" value="Unassembled WGS sequence"/>
</dbReference>
<name>A0ABU9LJ98_9BACL</name>
<dbReference type="Pfam" id="PF01546">
    <property type="entry name" value="Peptidase_M20"/>
    <property type="match status" value="1"/>
</dbReference>
<dbReference type="InterPro" id="IPR011650">
    <property type="entry name" value="Peptidase_M20_dimer"/>
</dbReference>
<dbReference type="PIRSF" id="PIRSF005962">
    <property type="entry name" value="Pept_M20D_amidohydro"/>
    <property type="match status" value="1"/>
</dbReference>
<organism evidence="2 3">
    <name type="scientific">Kurthia gibsonii</name>
    <dbReference type="NCBI Taxonomy" id="33946"/>
    <lineage>
        <taxon>Bacteria</taxon>
        <taxon>Bacillati</taxon>
        <taxon>Bacillota</taxon>
        <taxon>Bacilli</taxon>
        <taxon>Bacillales</taxon>
        <taxon>Caryophanaceae</taxon>
        <taxon>Kurthia</taxon>
    </lineage>
</organism>
<accession>A0ABU9LJ98</accession>
<dbReference type="Gene3D" id="3.30.70.360">
    <property type="match status" value="1"/>
</dbReference>